<name>S9PNR2_CYSF2</name>
<dbReference type="EC" id="2.1.2.9" evidence="3 8"/>
<dbReference type="NCBIfam" id="TIGR00460">
    <property type="entry name" value="fmt"/>
    <property type="match status" value="1"/>
</dbReference>
<keyword evidence="6 8" id="KW-0648">Protein biosynthesis</keyword>
<comment type="similarity">
    <text evidence="2 8">Belongs to the Fmt family.</text>
</comment>
<dbReference type="Pfam" id="PF02911">
    <property type="entry name" value="Formyl_trans_C"/>
    <property type="match status" value="1"/>
</dbReference>
<dbReference type="Pfam" id="PF00551">
    <property type="entry name" value="Formyl_trans_N"/>
    <property type="match status" value="1"/>
</dbReference>
<dbReference type="InterPro" id="IPR005793">
    <property type="entry name" value="Formyl_trans_C"/>
</dbReference>
<dbReference type="SUPFAM" id="SSF53328">
    <property type="entry name" value="Formyltransferase"/>
    <property type="match status" value="1"/>
</dbReference>
<feature type="binding site" evidence="8">
    <location>
        <begin position="118"/>
        <end position="121"/>
    </location>
    <ligand>
        <name>(6S)-5,6,7,8-tetrahydrofolate</name>
        <dbReference type="ChEBI" id="CHEBI:57453"/>
    </ligand>
</feature>
<dbReference type="Proteomes" id="UP000011682">
    <property type="component" value="Unassembled WGS sequence"/>
</dbReference>
<evidence type="ECO:0000259" key="9">
    <source>
        <dbReference type="Pfam" id="PF00551"/>
    </source>
</evidence>
<dbReference type="InterPro" id="IPR041711">
    <property type="entry name" value="Met-tRNA-FMT_N"/>
</dbReference>
<evidence type="ECO:0000313" key="12">
    <source>
        <dbReference type="Proteomes" id="UP000011682"/>
    </source>
</evidence>
<dbReference type="GO" id="GO:0004479">
    <property type="term" value="F:methionyl-tRNA formyltransferase activity"/>
    <property type="evidence" value="ECO:0007669"/>
    <property type="project" value="UniProtKB-UniRule"/>
</dbReference>
<keyword evidence="5 8" id="KW-0808">Transferase</keyword>
<evidence type="ECO:0000256" key="5">
    <source>
        <dbReference type="ARBA" id="ARBA00022679"/>
    </source>
</evidence>
<evidence type="ECO:0000313" key="11">
    <source>
        <dbReference type="EMBL" id="EPX64626.1"/>
    </source>
</evidence>
<gene>
    <name evidence="8" type="primary">fmt</name>
    <name evidence="11" type="ORF">D187_000048</name>
</gene>
<feature type="domain" description="Formyl transferase N-terminal" evidence="9">
    <location>
        <begin position="17"/>
        <end position="185"/>
    </location>
</feature>
<proteinExistence type="inferred from homology"/>
<reference evidence="11" key="1">
    <citation type="submission" date="2013-05" db="EMBL/GenBank/DDBJ databases">
        <title>Genome assembly of Cystobacter fuscus DSM 2262.</title>
        <authorList>
            <person name="Sharma G."/>
            <person name="Khatri I."/>
            <person name="Kaur C."/>
            <person name="Mayilraj S."/>
            <person name="Subramanian S."/>
        </authorList>
    </citation>
    <scope>NUCLEOTIDE SEQUENCE [LARGE SCALE GENOMIC DNA]</scope>
    <source>
        <strain evidence="11">DSM 2262</strain>
    </source>
</reference>
<dbReference type="CDD" id="cd08646">
    <property type="entry name" value="FMT_core_Met-tRNA-FMT_N"/>
    <property type="match status" value="1"/>
</dbReference>
<dbReference type="SUPFAM" id="SSF50486">
    <property type="entry name" value="FMT C-terminal domain-like"/>
    <property type="match status" value="1"/>
</dbReference>
<dbReference type="EMBL" id="ANAH02000001">
    <property type="protein sequence ID" value="EPX64626.1"/>
    <property type="molecule type" value="Genomic_DNA"/>
</dbReference>
<dbReference type="InterPro" id="IPR036477">
    <property type="entry name" value="Formyl_transf_N_sf"/>
</dbReference>
<dbReference type="AlphaFoldDB" id="S9PNR2"/>
<evidence type="ECO:0000256" key="8">
    <source>
        <dbReference type="HAMAP-Rule" id="MF_00182"/>
    </source>
</evidence>
<evidence type="ECO:0000256" key="3">
    <source>
        <dbReference type="ARBA" id="ARBA00012261"/>
    </source>
</evidence>
<comment type="caution">
    <text evidence="11">The sequence shown here is derived from an EMBL/GenBank/DDBJ whole genome shotgun (WGS) entry which is preliminary data.</text>
</comment>
<dbReference type="InterPro" id="IPR005794">
    <property type="entry name" value="Fmt"/>
</dbReference>
<dbReference type="HAMAP" id="MF_00182">
    <property type="entry name" value="Formyl_trans"/>
    <property type="match status" value="1"/>
</dbReference>
<dbReference type="PANTHER" id="PTHR11138:SF5">
    <property type="entry name" value="METHIONYL-TRNA FORMYLTRANSFERASE, MITOCHONDRIAL"/>
    <property type="match status" value="1"/>
</dbReference>
<evidence type="ECO:0000256" key="1">
    <source>
        <dbReference type="ARBA" id="ARBA00002606"/>
    </source>
</evidence>
<dbReference type="Gene3D" id="3.10.25.10">
    <property type="entry name" value="Formyl transferase, C-terminal domain"/>
    <property type="match status" value="1"/>
</dbReference>
<dbReference type="InterPro" id="IPR002376">
    <property type="entry name" value="Formyl_transf_N"/>
</dbReference>
<dbReference type="CDD" id="cd08704">
    <property type="entry name" value="Met_tRNA_FMT_C"/>
    <property type="match status" value="1"/>
</dbReference>
<sequence>MQHNTPSMTRPRIVFMGTPDFAVPSLAALFDIGDVVAVVTQPDKPKGRGQALAISPVKAYALERGVPVLQPQKLRTPPFSEVLRELKPDVAVVTAYGKILPKDLLETPRRGCLNVHASLLPRFRGAAPIQWAIAHGDTETGVALMVMDEGLDTGPVLAEKRLPIAPDETSATLHDKLSSLGGALLREYLPAYLRGELTPVPQPSEGMVLAPIIHKEEGKLDFSRPAVELERRLRAFTPWPGAFTTLEGKLFKVHKAKVGTGQGAPGTVLSADARGLEVACAQGSLVLLEVQPEGKRVMPVGDFLSGRKLAPGSRPFET</sequence>
<dbReference type="GO" id="GO:0005829">
    <property type="term" value="C:cytosol"/>
    <property type="evidence" value="ECO:0007669"/>
    <property type="project" value="TreeGrafter"/>
</dbReference>
<dbReference type="eggNOG" id="COG0223">
    <property type="taxonomic scope" value="Bacteria"/>
</dbReference>
<evidence type="ECO:0000256" key="7">
    <source>
        <dbReference type="ARBA" id="ARBA00048558"/>
    </source>
</evidence>
<dbReference type="PANTHER" id="PTHR11138">
    <property type="entry name" value="METHIONYL-TRNA FORMYLTRANSFERASE"/>
    <property type="match status" value="1"/>
</dbReference>
<accession>S9PNR2</accession>
<organism evidence="11 12">
    <name type="scientific">Cystobacter fuscus (strain ATCC 25194 / DSM 2262 / NBRC 100088 / M29)</name>
    <dbReference type="NCBI Taxonomy" id="1242864"/>
    <lineage>
        <taxon>Bacteria</taxon>
        <taxon>Pseudomonadati</taxon>
        <taxon>Myxococcota</taxon>
        <taxon>Myxococcia</taxon>
        <taxon>Myxococcales</taxon>
        <taxon>Cystobacterineae</taxon>
        <taxon>Archangiaceae</taxon>
        <taxon>Cystobacter</taxon>
    </lineage>
</organism>
<evidence type="ECO:0000259" key="10">
    <source>
        <dbReference type="Pfam" id="PF02911"/>
    </source>
</evidence>
<evidence type="ECO:0000256" key="4">
    <source>
        <dbReference type="ARBA" id="ARBA00016014"/>
    </source>
</evidence>
<feature type="domain" description="Formyl transferase C-terminal" evidence="10">
    <location>
        <begin position="213"/>
        <end position="307"/>
    </location>
</feature>
<protein>
    <recommendedName>
        <fullName evidence="4 8">Methionyl-tRNA formyltransferase</fullName>
        <ecNumber evidence="3 8">2.1.2.9</ecNumber>
    </recommendedName>
</protein>
<evidence type="ECO:0000256" key="2">
    <source>
        <dbReference type="ARBA" id="ARBA00010699"/>
    </source>
</evidence>
<dbReference type="InterPro" id="IPR011034">
    <property type="entry name" value="Formyl_transferase-like_C_sf"/>
</dbReference>
<dbReference type="InterPro" id="IPR037022">
    <property type="entry name" value="Formyl_trans_C_sf"/>
</dbReference>
<keyword evidence="12" id="KW-1185">Reference proteome</keyword>
<dbReference type="InterPro" id="IPR044135">
    <property type="entry name" value="Met-tRNA-FMT_C"/>
</dbReference>
<dbReference type="Gene3D" id="3.40.50.170">
    <property type="entry name" value="Formyl transferase, N-terminal domain"/>
    <property type="match status" value="1"/>
</dbReference>
<comment type="catalytic activity">
    <reaction evidence="7 8">
        <text>L-methionyl-tRNA(fMet) + (6R)-10-formyltetrahydrofolate = N-formyl-L-methionyl-tRNA(fMet) + (6S)-5,6,7,8-tetrahydrofolate + H(+)</text>
        <dbReference type="Rhea" id="RHEA:24380"/>
        <dbReference type="Rhea" id="RHEA-COMP:9952"/>
        <dbReference type="Rhea" id="RHEA-COMP:9953"/>
        <dbReference type="ChEBI" id="CHEBI:15378"/>
        <dbReference type="ChEBI" id="CHEBI:57453"/>
        <dbReference type="ChEBI" id="CHEBI:78530"/>
        <dbReference type="ChEBI" id="CHEBI:78844"/>
        <dbReference type="ChEBI" id="CHEBI:195366"/>
        <dbReference type="EC" id="2.1.2.9"/>
    </reaction>
</comment>
<evidence type="ECO:0000256" key="6">
    <source>
        <dbReference type="ARBA" id="ARBA00022917"/>
    </source>
</evidence>
<comment type="function">
    <text evidence="1 8">Attaches a formyl group to the free amino group of methionyl-tRNA(fMet). The formyl group appears to play a dual role in the initiator identity of N-formylmethionyl-tRNA by promoting its recognition by IF2 and preventing the misappropriation of this tRNA by the elongation apparatus.</text>
</comment>